<gene>
    <name evidence="5" type="ORF">GCM10007884_48020</name>
    <name evidence="6" type="ORF">GGR33_004218</name>
</gene>
<comment type="caution">
    <text evidence="6">The sequence shown here is derived from an EMBL/GenBank/DDBJ whole genome shotgun (WGS) entry which is preliminary data.</text>
</comment>
<dbReference type="AlphaFoldDB" id="A0A7W6AP54"/>
<evidence type="ECO:0000313" key="7">
    <source>
        <dbReference type="Proteomes" id="UP000517759"/>
    </source>
</evidence>
<reference evidence="6 7" key="3">
    <citation type="submission" date="2020-08" db="EMBL/GenBank/DDBJ databases">
        <title>Genomic Encyclopedia of Type Strains, Phase IV (KMG-IV): sequencing the most valuable type-strain genomes for metagenomic binning, comparative biology and taxonomic classification.</title>
        <authorList>
            <person name="Goeker M."/>
        </authorList>
    </citation>
    <scope>NUCLEOTIDE SEQUENCE [LARGE SCALE GENOMIC DNA]</scope>
    <source>
        <strain evidence="6 7">DSM 24105</strain>
    </source>
</reference>
<reference evidence="5" key="4">
    <citation type="submission" date="2023-01" db="EMBL/GenBank/DDBJ databases">
        <title>Draft genome sequence of Methylobacterium brachythecii strain NBRC 107710.</title>
        <authorList>
            <person name="Sun Q."/>
            <person name="Mori K."/>
        </authorList>
    </citation>
    <scope>NUCLEOTIDE SEQUENCE</scope>
    <source>
        <strain evidence="5">NBRC 107710</strain>
    </source>
</reference>
<evidence type="ECO:0000313" key="5">
    <source>
        <dbReference type="EMBL" id="GLS46805.1"/>
    </source>
</evidence>
<feature type="transmembrane region" description="Helical" evidence="3">
    <location>
        <begin position="185"/>
        <end position="208"/>
    </location>
</feature>
<dbReference type="Proteomes" id="UP000517759">
    <property type="component" value="Unassembled WGS sequence"/>
</dbReference>
<keyword evidence="3" id="KW-0812">Transmembrane</keyword>
<dbReference type="GO" id="GO:0043709">
    <property type="term" value="P:cell adhesion involved in single-species biofilm formation"/>
    <property type="evidence" value="ECO:0007669"/>
    <property type="project" value="TreeGrafter"/>
</dbReference>
<dbReference type="EMBL" id="JACIDN010000008">
    <property type="protein sequence ID" value="MBB3904695.1"/>
    <property type="molecule type" value="Genomic_DNA"/>
</dbReference>
<dbReference type="PROSITE" id="PS50887">
    <property type="entry name" value="GGDEF"/>
    <property type="match status" value="1"/>
</dbReference>
<evidence type="ECO:0000313" key="8">
    <source>
        <dbReference type="Proteomes" id="UP001156881"/>
    </source>
</evidence>
<dbReference type="GO" id="GO:0052621">
    <property type="term" value="F:diguanylate cyclase activity"/>
    <property type="evidence" value="ECO:0007669"/>
    <property type="project" value="UniProtKB-EC"/>
</dbReference>
<dbReference type="InterPro" id="IPR029787">
    <property type="entry name" value="Nucleotide_cyclase"/>
</dbReference>
<feature type="transmembrane region" description="Helical" evidence="3">
    <location>
        <begin position="6"/>
        <end position="25"/>
    </location>
</feature>
<dbReference type="CDD" id="cd01949">
    <property type="entry name" value="GGDEF"/>
    <property type="match status" value="1"/>
</dbReference>
<dbReference type="NCBIfam" id="TIGR00254">
    <property type="entry name" value="GGDEF"/>
    <property type="match status" value="1"/>
</dbReference>
<keyword evidence="3" id="KW-0472">Membrane</keyword>
<evidence type="ECO:0000259" key="4">
    <source>
        <dbReference type="PROSITE" id="PS50887"/>
    </source>
</evidence>
<proteinExistence type="predicted"/>
<feature type="transmembrane region" description="Helical" evidence="3">
    <location>
        <begin position="120"/>
        <end position="139"/>
    </location>
</feature>
<keyword evidence="3" id="KW-1133">Transmembrane helix</keyword>
<dbReference type="SUPFAM" id="SSF55073">
    <property type="entry name" value="Nucleotide cyclase"/>
    <property type="match status" value="1"/>
</dbReference>
<dbReference type="GO" id="GO:0005886">
    <property type="term" value="C:plasma membrane"/>
    <property type="evidence" value="ECO:0007669"/>
    <property type="project" value="TreeGrafter"/>
</dbReference>
<dbReference type="FunFam" id="3.30.70.270:FF:000001">
    <property type="entry name" value="Diguanylate cyclase domain protein"/>
    <property type="match status" value="1"/>
</dbReference>
<evidence type="ECO:0000313" key="6">
    <source>
        <dbReference type="EMBL" id="MBB3904695.1"/>
    </source>
</evidence>
<organism evidence="6 7">
    <name type="scientific">Methylobacterium brachythecii</name>
    <dbReference type="NCBI Taxonomy" id="1176177"/>
    <lineage>
        <taxon>Bacteria</taxon>
        <taxon>Pseudomonadati</taxon>
        <taxon>Pseudomonadota</taxon>
        <taxon>Alphaproteobacteria</taxon>
        <taxon>Hyphomicrobiales</taxon>
        <taxon>Methylobacteriaceae</taxon>
        <taxon>Methylobacterium</taxon>
    </lineage>
</organism>
<evidence type="ECO:0000256" key="1">
    <source>
        <dbReference type="ARBA" id="ARBA00012528"/>
    </source>
</evidence>
<feature type="transmembrane region" description="Helical" evidence="3">
    <location>
        <begin position="37"/>
        <end position="59"/>
    </location>
</feature>
<feature type="transmembrane region" description="Helical" evidence="3">
    <location>
        <begin position="95"/>
        <end position="114"/>
    </location>
</feature>
<dbReference type="Gene3D" id="3.30.70.270">
    <property type="match status" value="1"/>
</dbReference>
<keyword evidence="8" id="KW-1185">Reference proteome</keyword>
<dbReference type="GO" id="GO:1902201">
    <property type="term" value="P:negative regulation of bacterial-type flagellum-dependent cell motility"/>
    <property type="evidence" value="ECO:0007669"/>
    <property type="project" value="TreeGrafter"/>
</dbReference>
<comment type="catalytic activity">
    <reaction evidence="2">
        <text>2 GTP = 3',3'-c-di-GMP + 2 diphosphate</text>
        <dbReference type="Rhea" id="RHEA:24898"/>
        <dbReference type="ChEBI" id="CHEBI:33019"/>
        <dbReference type="ChEBI" id="CHEBI:37565"/>
        <dbReference type="ChEBI" id="CHEBI:58805"/>
        <dbReference type="EC" id="2.7.7.65"/>
    </reaction>
</comment>
<feature type="transmembrane region" description="Helical" evidence="3">
    <location>
        <begin position="146"/>
        <end position="165"/>
    </location>
</feature>
<dbReference type="RefSeq" id="WP_183508760.1">
    <property type="nucleotide sequence ID" value="NZ_BSPG01000054.1"/>
</dbReference>
<protein>
    <recommendedName>
        <fullName evidence="1">diguanylate cyclase</fullName>
        <ecNumber evidence="1">2.7.7.65</ecNumber>
    </recommendedName>
</protein>
<dbReference type="PANTHER" id="PTHR45138">
    <property type="entry name" value="REGULATORY COMPONENTS OF SENSORY TRANSDUCTION SYSTEM"/>
    <property type="match status" value="1"/>
</dbReference>
<dbReference type="EC" id="2.7.7.65" evidence="1"/>
<name>A0A7W6AP54_9HYPH</name>
<dbReference type="EMBL" id="BSPG01000054">
    <property type="protein sequence ID" value="GLS46805.1"/>
    <property type="molecule type" value="Genomic_DNA"/>
</dbReference>
<evidence type="ECO:0000256" key="2">
    <source>
        <dbReference type="ARBA" id="ARBA00034247"/>
    </source>
</evidence>
<feature type="transmembrane region" description="Helical" evidence="3">
    <location>
        <begin position="65"/>
        <end position="83"/>
    </location>
</feature>
<accession>A0A7W6AP54</accession>
<dbReference type="InterPro" id="IPR050469">
    <property type="entry name" value="Diguanylate_Cyclase"/>
</dbReference>
<dbReference type="InterPro" id="IPR043128">
    <property type="entry name" value="Rev_trsase/Diguanyl_cyclase"/>
</dbReference>
<dbReference type="Pfam" id="PF00990">
    <property type="entry name" value="GGDEF"/>
    <property type="match status" value="1"/>
</dbReference>
<sequence length="387" mass="41023">MRLDTPTLFLMTVVVTFMVGVLFLLSWSQDRTSRPLAIWGIAHIIGAVASALLCLRGSIPNPLSIGAANALMLAAYGLIWSGVRAFEGRAPSYRLAVSGGLLWLLACLVPQFYASLPARIALASSIAGLFCALCAREILRGRPEPLASRWSAIILMSLYAGLYWIRVPLAVFVPSMPAARIPESPWIAILCFAGVLFTVAIAFVLIAMTKERAELQQRLAAETDSLTGLANRRAFVRRTQRQLAGGQPVALLLFDLDHFKAVNDTYGHAVGDGALVAFSHLAGALLPPDAVLGRLGGEEFACTLSGCGAGEAARIAERVRHAVAGVSVAAYPRLRIGVSVGVAATSPGETTAFDDLMRRADAALYAAKRAGRGRVVVADPSPHRLAA</sequence>
<evidence type="ECO:0000256" key="3">
    <source>
        <dbReference type="SAM" id="Phobius"/>
    </source>
</evidence>
<dbReference type="PANTHER" id="PTHR45138:SF9">
    <property type="entry name" value="DIGUANYLATE CYCLASE DGCM-RELATED"/>
    <property type="match status" value="1"/>
</dbReference>
<dbReference type="Proteomes" id="UP001156881">
    <property type="component" value="Unassembled WGS sequence"/>
</dbReference>
<dbReference type="SMART" id="SM00267">
    <property type="entry name" value="GGDEF"/>
    <property type="match status" value="1"/>
</dbReference>
<dbReference type="InterPro" id="IPR000160">
    <property type="entry name" value="GGDEF_dom"/>
</dbReference>
<reference evidence="8" key="2">
    <citation type="journal article" date="2019" name="Int. J. Syst. Evol. Microbiol.">
        <title>The Global Catalogue of Microorganisms (GCM) 10K type strain sequencing project: providing services to taxonomists for standard genome sequencing and annotation.</title>
        <authorList>
            <consortium name="The Broad Institute Genomics Platform"/>
            <consortium name="The Broad Institute Genome Sequencing Center for Infectious Disease"/>
            <person name="Wu L."/>
            <person name="Ma J."/>
        </authorList>
    </citation>
    <scope>NUCLEOTIDE SEQUENCE [LARGE SCALE GENOMIC DNA]</scope>
    <source>
        <strain evidence="8">NBRC 107710</strain>
    </source>
</reference>
<feature type="domain" description="GGDEF" evidence="4">
    <location>
        <begin position="247"/>
        <end position="380"/>
    </location>
</feature>
<reference evidence="5" key="1">
    <citation type="journal article" date="2014" name="Int. J. Syst. Evol. Microbiol.">
        <title>Complete genome of a new Firmicutes species belonging to the dominant human colonic microbiota ('Ruminococcus bicirculans') reveals two chromosomes and a selective capacity to utilize plant glucans.</title>
        <authorList>
            <consortium name="NISC Comparative Sequencing Program"/>
            <person name="Wegmann U."/>
            <person name="Louis P."/>
            <person name="Goesmann A."/>
            <person name="Henrissat B."/>
            <person name="Duncan S.H."/>
            <person name="Flint H.J."/>
        </authorList>
    </citation>
    <scope>NUCLEOTIDE SEQUENCE</scope>
    <source>
        <strain evidence="5">NBRC 107710</strain>
    </source>
</reference>